<dbReference type="FunCoup" id="A0A067QVC8">
    <property type="interactions" value="204"/>
</dbReference>
<dbReference type="Pfam" id="PF04182">
    <property type="entry name" value="B-block_TFIIIC"/>
    <property type="match status" value="1"/>
</dbReference>
<dbReference type="PANTHER" id="PTHR15180">
    <property type="entry name" value="GENERAL TRANSCRIPTION FACTOR 3C POLYPEPTIDE 1"/>
    <property type="match status" value="1"/>
</dbReference>
<feature type="region of interest" description="Disordered" evidence="6">
    <location>
        <begin position="458"/>
        <end position="507"/>
    </location>
</feature>
<evidence type="ECO:0000256" key="2">
    <source>
        <dbReference type="ARBA" id="ARBA00022553"/>
    </source>
</evidence>
<accession>A0A067QVC8</accession>
<dbReference type="OrthoDB" id="68020at2759"/>
<evidence type="ECO:0000256" key="3">
    <source>
        <dbReference type="ARBA" id="ARBA00023125"/>
    </source>
</evidence>
<evidence type="ECO:0000313" key="10">
    <source>
        <dbReference type="Proteomes" id="UP000027135"/>
    </source>
</evidence>
<dbReference type="GO" id="GO:0005634">
    <property type="term" value="C:nucleus"/>
    <property type="evidence" value="ECO:0007669"/>
    <property type="project" value="UniProtKB-SubCell"/>
</dbReference>
<feature type="compositionally biased region" description="Polar residues" evidence="6">
    <location>
        <begin position="1697"/>
        <end position="1706"/>
    </location>
</feature>
<dbReference type="CDD" id="cd16169">
    <property type="entry name" value="Tau138_eWH"/>
    <property type="match status" value="1"/>
</dbReference>
<dbReference type="GO" id="GO:0006384">
    <property type="term" value="P:transcription initiation at RNA polymerase III promoter"/>
    <property type="evidence" value="ECO:0007669"/>
    <property type="project" value="InterPro"/>
</dbReference>
<evidence type="ECO:0000256" key="6">
    <source>
        <dbReference type="SAM" id="MobiDB-lite"/>
    </source>
</evidence>
<keyword evidence="2" id="KW-0597">Phosphoprotein</keyword>
<keyword evidence="3" id="KW-0238">DNA-binding</keyword>
<name>A0A067QVC8_ZOONE</name>
<evidence type="ECO:0000259" key="7">
    <source>
        <dbReference type="Pfam" id="PF04182"/>
    </source>
</evidence>
<proteinExistence type="predicted"/>
<keyword evidence="5" id="KW-0539">Nucleus</keyword>
<dbReference type="InterPro" id="IPR007309">
    <property type="entry name" value="TFIIIC_Bblock-bd"/>
</dbReference>
<feature type="compositionally biased region" description="Basic and acidic residues" evidence="6">
    <location>
        <begin position="479"/>
        <end position="496"/>
    </location>
</feature>
<dbReference type="InterPro" id="IPR035625">
    <property type="entry name" value="Tfc3-like_eWH"/>
</dbReference>
<dbReference type="Pfam" id="PF24101">
    <property type="entry name" value="WHD_GTF3C1"/>
    <property type="match status" value="1"/>
</dbReference>
<dbReference type="Proteomes" id="UP000027135">
    <property type="component" value="Unassembled WGS sequence"/>
</dbReference>
<dbReference type="InParanoid" id="A0A067QVC8"/>
<feature type="region of interest" description="Disordered" evidence="6">
    <location>
        <begin position="1693"/>
        <end position="1763"/>
    </location>
</feature>
<organism evidence="9 10">
    <name type="scientific">Zootermopsis nevadensis</name>
    <name type="common">Dampwood termite</name>
    <dbReference type="NCBI Taxonomy" id="136037"/>
    <lineage>
        <taxon>Eukaryota</taxon>
        <taxon>Metazoa</taxon>
        <taxon>Ecdysozoa</taxon>
        <taxon>Arthropoda</taxon>
        <taxon>Hexapoda</taxon>
        <taxon>Insecta</taxon>
        <taxon>Pterygota</taxon>
        <taxon>Neoptera</taxon>
        <taxon>Polyneoptera</taxon>
        <taxon>Dictyoptera</taxon>
        <taxon>Blattodea</taxon>
        <taxon>Blattoidea</taxon>
        <taxon>Termitoidae</taxon>
        <taxon>Termopsidae</taxon>
        <taxon>Zootermopsis</taxon>
    </lineage>
</organism>
<dbReference type="GO" id="GO:0042791">
    <property type="term" value="P:5S class rRNA transcription by RNA polymerase III"/>
    <property type="evidence" value="ECO:0007669"/>
    <property type="project" value="TreeGrafter"/>
</dbReference>
<feature type="region of interest" description="Disordered" evidence="6">
    <location>
        <begin position="1539"/>
        <end position="1561"/>
    </location>
</feature>
<dbReference type="OMA" id="PHKVHVE"/>
<feature type="compositionally biased region" description="Acidic residues" evidence="6">
    <location>
        <begin position="1549"/>
        <end position="1561"/>
    </location>
</feature>
<keyword evidence="4" id="KW-0804">Transcription</keyword>
<comment type="subcellular location">
    <subcellularLocation>
        <location evidence="1">Nucleus</location>
    </subcellularLocation>
</comment>
<dbReference type="eggNOG" id="KOG4560">
    <property type="taxonomic scope" value="Eukaryota"/>
</dbReference>
<gene>
    <name evidence="9" type="ORF">L798_00804</name>
</gene>
<evidence type="ECO:0000256" key="4">
    <source>
        <dbReference type="ARBA" id="ARBA00023163"/>
    </source>
</evidence>
<evidence type="ECO:0000259" key="8">
    <source>
        <dbReference type="Pfam" id="PF24101"/>
    </source>
</evidence>
<dbReference type="EMBL" id="KK853332">
    <property type="protein sequence ID" value="KDR08391.1"/>
    <property type="molecule type" value="Genomic_DNA"/>
</dbReference>
<feature type="compositionally biased region" description="Basic residues" evidence="6">
    <location>
        <begin position="460"/>
        <end position="478"/>
    </location>
</feature>
<feature type="domain" description="B-block binding subunit of TFIIIC" evidence="7">
    <location>
        <begin position="171"/>
        <end position="243"/>
    </location>
</feature>
<keyword evidence="10" id="KW-1185">Reference proteome</keyword>
<protein>
    <submittedName>
        <fullName evidence="9">General transcription factor 3C polypeptide 1</fullName>
    </submittedName>
</protein>
<evidence type="ECO:0000256" key="5">
    <source>
        <dbReference type="ARBA" id="ARBA00023242"/>
    </source>
</evidence>
<feature type="domain" description="GTF3C1 extended winged-helix" evidence="8">
    <location>
        <begin position="576"/>
        <end position="679"/>
    </location>
</feature>
<evidence type="ECO:0000313" key="9">
    <source>
        <dbReference type="EMBL" id="KDR08391.1"/>
    </source>
</evidence>
<sequence>MYRVTQNFVTAITDEIALEGLDGITLEGLWTRLSHRPNFTCAVDDNSKAYLWNVIRQLGDIEMYELPTPRKSLVVFNRYDNVDPELGMILEPRFVPEDIYPHCPIEDNVKKIRGSCSTYSQRINVTRITRKLTLDQAVERWGAKLVLVASQDARNIALMGLNVNPGLELTVMQYCVLERIGRSRYMGEVTQGKVSLQLVGEDPKVLFYHRKYLMKYKLIVKQVHQQKSGTQNCTGSLLHLPRFRVDRKPKALFLTERVIEILKTRVNFIAEYEEIRKELGLSNSLKKLFKTFDFQRYVKTDLRLPYRHLYPSASISEWKQKGSDKEKRIRVIQLINPDMDVREIWTKDDEIEEEDDTAAGLLNTSELLLDRPILSQAFNIVENSGPEGTSQMELSVKMGVSKLQARTLCRNLQKKGVVSTIMNDVGRQRVCRYMSKKFVKEGKMNVEFMREKEKMLNLVGRKRNKKQSTNKGKSKKICTSKEKKNVHEKKRPHEEETTSSSGQNLKRLKIDADETAKASTGGELVSQEEQAVVVEQKIETQILEDVEDVLGVKESQASFTEELLKMESCNKETSNITYRILRRANIIIEAVRAHKVIDDLTKLMKHINEEEDKEGYNVKMDKKSLIRLLVKLSKDGHVKVIKIVLKGGTKEKMLSFVCEPDITTDHSIIQSAIEQAKMKFFILGKDRVIKLCNEAKEKEDENYSSESVYRSMNELKSITSNKDKIKSQDFVYDSRVGKKYGFSPKFVRMQIMHEFLFYLIYGYAGSDSVDQEATITRLRQTDNSVTDEIVAEMSKIYSEDVNWKMFVPPLPKHAGWPQGWAIMCDLLLRLPLCIFVKVFNVSFIIPDLEHYLMHPIRRHYLVRHLPSRLRNTLIIARRYIFSIHEVMQRLCYVGLVQFGPQRLKEKDQVFVFLNRKTTLLDTTSSRPSYHQVSDDIIYTEHRYEFHTLGDVDRYWYEMWNFCIHTQLGGRICVTGKDIVLEVLQNKQAMIDAIQPRFPEEAPDLDTGEVPGDKRGAAGLDSAFFSHLKRNWNWTNNTACITPVNNNDALPAVKPRVHEQRKARLASLKTEPLQFGEIFQKPQEKSANGTFPAKKRRGGGGSRRAVAKKDTPGGRKGPKKKKVVRHVLPRKTRSVHKPYYDEVDIKALQLMSKLRVEWSASEDNVLLLCKVASMYLCPVPRKQIVTFQMIRDHLHKTCPASHNKTSRACQRRILYMMKNPATAHSVALHLEVVRQDPVIVKQFENTIQELHRRTDNTENLEQMTAEKFKTLVSVLQRKFNPQPSDYKVLYEIIPESPVEFRKEYELLYPPATVKRKGSFQDVKNVVDIYCAVVNAIIHSSLCCVSDKTSYTYQLFQVYQQYPDNLLRSAMAKIRSDQMVSLKKSYIRLKQKTGNFLPVSSSPYQLSVSYMYQLQTKYQHEIFYQSYLMAKKVCTWLAEHDHDAATPGLEAVVTNGGMAAALVELFTRKQMTFEIEIPEQVIILDPRVSEKDETYARIVQRYCDILRTYKTGKELATSSLLFKKPYLDLMEAEDVLSKEGHLPSAARDMNADPEDGDPDDDELDAVEDLEEHPSNVNQQTAIARAATRIALYMMREELGESDRLGVKQHAHDFFVVNSCKVYCKVKVSASSDTNMNGISEVENTASTESVDNQGHLKMDVIQRKVSSDKWCEGIQSGAVLSGEACCSKQQADVAGRNQGDISSPSSQSVEKETVDVMGTDETNRDKWGTVQNSEADQGGKHVSDQSHASATEIKRTGSHASASQGLDALMPITRKDAMKVLEEINRNLLVSDEHITEKDVEELFFSSGATDLDWEKAKAVLTFVMERKEIGATMKELRKNFCKPKSLMSLAEVLALLTKSQALYRSGVTTVHYIYHMFMKPWLVHSYKLLRLEREKQPVAPQLAMMKMAAQDSQDCPEKQSEKTHERIRTWRRRKLFAAAREVERAVQTLHLSGSEKIHVAIRPWVRVDGSLNRRVLDRMLGSVLGRSMYTPGISIKGIAEHFSPALQPYQVRELIEVLQMLGCVKLSVVKKSCRTTLFSKPSTVNLSPADGTEDEAKIILEPQPDAVLRLGQFIGDKVYQRDFLSS</sequence>
<dbReference type="STRING" id="136037.A0A067QVC8"/>
<dbReference type="PANTHER" id="PTHR15180:SF1">
    <property type="entry name" value="GENERAL TRANSCRIPTION FACTOR 3C POLYPEPTIDE 1"/>
    <property type="match status" value="1"/>
</dbReference>
<dbReference type="InterPro" id="IPR056467">
    <property type="entry name" value="eWH_GTF3C1"/>
</dbReference>
<feature type="region of interest" description="Disordered" evidence="6">
    <location>
        <begin position="1083"/>
        <end position="1121"/>
    </location>
</feature>
<reference evidence="9 10" key="1">
    <citation type="journal article" date="2014" name="Nat. Commun.">
        <title>Molecular traces of alternative social organization in a termite genome.</title>
        <authorList>
            <person name="Terrapon N."/>
            <person name="Li C."/>
            <person name="Robertson H.M."/>
            <person name="Ji L."/>
            <person name="Meng X."/>
            <person name="Booth W."/>
            <person name="Chen Z."/>
            <person name="Childers C.P."/>
            <person name="Glastad K.M."/>
            <person name="Gokhale K."/>
            <person name="Gowin J."/>
            <person name="Gronenberg W."/>
            <person name="Hermansen R.A."/>
            <person name="Hu H."/>
            <person name="Hunt B.G."/>
            <person name="Huylmans A.K."/>
            <person name="Khalil S.M."/>
            <person name="Mitchell R.D."/>
            <person name="Munoz-Torres M.C."/>
            <person name="Mustard J.A."/>
            <person name="Pan H."/>
            <person name="Reese J.T."/>
            <person name="Scharf M.E."/>
            <person name="Sun F."/>
            <person name="Vogel H."/>
            <person name="Xiao J."/>
            <person name="Yang W."/>
            <person name="Yang Z."/>
            <person name="Yang Z."/>
            <person name="Zhou J."/>
            <person name="Zhu J."/>
            <person name="Brent C.S."/>
            <person name="Elsik C.G."/>
            <person name="Goodisman M.A."/>
            <person name="Liberles D.A."/>
            <person name="Roe R.M."/>
            <person name="Vargo E.L."/>
            <person name="Vilcinskas A."/>
            <person name="Wang J."/>
            <person name="Bornberg-Bauer E."/>
            <person name="Korb J."/>
            <person name="Zhang G."/>
            <person name="Liebig J."/>
        </authorList>
    </citation>
    <scope>NUCLEOTIDE SEQUENCE [LARGE SCALE GENOMIC DNA]</scope>
    <source>
        <tissue evidence="9">Whole organism</tissue>
    </source>
</reference>
<evidence type="ECO:0000256" key="1">
    <source>
        <dbReference type="ARBA" id="ARBA00004123"/>
    </source>
</evidence>
<dbReference type="GO" id="GO:0003677">
    <property type="term" value="F:DNA binding"/>
    <property type="evidence" value="ECO:0007669"/>
    <property type="project" value="UniProtKB-KW"/>
</dbReference>
<dbReference type="InterPro" id="IPR044210">
    <property type="entry name" value="Tfc3-like"/>
</dbReference>
<dbReference type="GO" id="GO:0000127">
    <property type="term" value="C:transcription factor TFIIIC complex"/>
    <property type="evidence" value="ECO:0007669"/>
    <property type="project" value="InterPro"/>
</dbReference>